<evidence type="ECO:0000259" key="3">
    <source>
        <dbReference type="Pfam" id="PF03703"/>
    </source>
</evidence>
<keyword evidence="1" id="KW-0175">Coiled coil</keyword>
<dbReference type="Pfam" id="PF03703">
    <property type="entry name" value="bPH_2"/>
    <property type="match status" value="3"/>
</dbReference>
<feature type="transmembrane region" description="Helical" evidence="2">
    <location>
        <begin position="182"/>
        <end position="202"/>
    </location>
</feature>
<evidence type="ECO:0000313" key="5">
    <source>
        <dbReference type="Proteomes" id="UP001597343"/>
    </source>
</evidence>
<keyword evidence="2" id="KW-0812">Transmembrane</keyword>
<gene>
    <name evidence="4" type="ORF">ACFSOY_17590</name>
</gene>
<sequence length="473" mass="52810">MMSKPRRVHPLAIIPFALQFMKNALIPIVVGSFSLIREHPFLTILGAFGVLLLTGFFGALAWYNFTYSIEGGELRVQKGLLNKQRRYIPLERIQSIDISAGIIFQLVGLVKLQVETASDGKLPEISLAGIKKQEAEELKRMLNEAKLAGKAEKQQGEAALEEQAEAVAETPKKRYTLTPKRLILMALTSSSLGLFAPVLSTITEPLVNFIDYFVNWFDFASFDLAAYKYVALGVVIAALSVVGSLVATILAYARFTLTRQGDELKISRGLLEKRELTLPLNRLQGIRIVEGILRQPFGFVTVHVESGGYGKNQGQSTVIFPMVKRSELPAFLEDVLPEFRMSTDLAALPKRAKRRYAFRASLFSIVPIGVLTWFFFPYGLFGLVLIPLLVGLGFLQHREAGWAMREGFYTIRSRTIARTTVVIPRRKVQSFHHQQSLFQKRARLATASVRITSGGIGKTFKIVDLEQDVVFGK</sequence>
<feature type="transmembrane region" description="Helical" evidence="2">
    <location>
        <begin position="229"/>
        <end position="253"/>
    </location>
</feature>
<feature type="domain" description="YdbS-like PH" evidence="3">
    <location>
        <begin position="398"/>
        <end position="463"/>
    </location>
</feature>
<reference evidence="5" key="1">
    <citation type="journal article" date="2019" name="Int. J. Syst. Evol. Microbiol.">
        <title>The Global Catalogue of Microorganisms (GCM) 10K type strain sequencing project: providing services to taxonomists for standard genome sequencing and annotation.</title>
        <authorList>
            <consortium name="The Broad Institute Genomics Platform"/>
            <consortium name="The Broad Institute Genome Sequencing Center for Infectious Disease"/>
            <person name="Wu L."/>
            <person name="Ma J."/>
        </authorList>
    </citation>
    <scope>NUCLEOTIDE SEQUENCE [LARGE SCALE GENOMIC DNA]</scope>
    <source>
        <strain evidence="5">CGMCC 1.13574</strain>
    </source>
</reference>
<feature type="transmembrane region" description="Helical" evidence="2">
    <location>
        <begin position="356"/>
        <end position="374"/>
    </location>
</feature>
<dbReference type="Proteomes" id="UP001597343">
    <property type="component" value="Unassembled WGS sequence"/>
</dbReference>
<dbReference type="InterPro" id="IPR005182">
    <property type="entry name" value="YdbS-like_PH"/>
</dbReference>
<protein>
    <submittedName>
        <fullName evidence="4">PH domain-containing protein</fullName>
    </submittedName>
</protein>
<feature type="transmembrane region" description="Helical" evidence="2">
    <location>
        <begin position="42"/>
        <end position="65"/>
    </location>
</feature>
<keyword evidence="5" id="KW-1185">Reference proteome</keyword>
<evidence type="ECO:0000313" key="4">
    <source>
        <dbReference type="EMBL" id="MFD2171779.1"/>
    </source>
</evidence>
<feature type="transmembrane region" description="Helical" evidence="2">
    <location>
        <begin position="12"/>
        <end position="36"/>
    </location>
</feature>
<dbReference type="PIRSF" id="PIRSF026631">
    <property type="entry name" value="UCP026631"/>
    <property type="match status" value="1"/>
</dbReference>
<dbReference type="PANTHER" id="PTHR34473">
    <property type="entry name" value="UPF0699 TRANSMEMBRANE PROTEIN YDBS"/>
    <property type="match status" value="1"/>
</dbReference>
<comment type="caution">
    <text evidence="4">The sequence shown here is derived from an EMBL/GenBank/DDBJ whole genome shotgun (WGS) entry which is preliminary data.</text>
</comment>
<name>A0ABW5A2H4_9BACL</name>
<evidence type="ECO:0000256" key="2">
    <source>
        <dbReference type="SAM" id="Phobius"/>
    </source>
</evidence>
<accession>A0ABW5A2H4</accession>
<dbReference type="InterPro" id="IPR014529">
    <property type="entry name" value="UCP026631"/>
</dbReference>
<feature type="coiled-coil region" evidence="1">
    <location>
        <begin position="128"/>
        <end position="155"/>
    </location>
</feature>
<keyword evidence="2" id="KW-0472">Membrane</keyword>
<proteinExistence type="predicted"/>
<evidence type="ECO:0000256" key="1">
    <source>
        <dbReference type="SAM" id="Coils"/>
    </source>
</evidence>
<dbReference type="PANTHER" id="PTHR34473:SF2">
    <property type="entry name" value="UPF0699 TRANSMEMBRANE PROTEIN YDBT"/>
    <property type="match status" value="1"/>
</dbReference>
<organism evidence="4 5">
    <name type="scientific">Tumebacillus lipolyticus</name>
    <dbReference type="NCBI Taxonomy" id="1280370"/>
    <lineage>
        <taxon>Bacteria</taxon>
        <taxon>Bacillati</taxon>
        <taxon>Bacillota</taxon>
        <taxon>Bacilli</taxon>
        <taxon>Bacillales</taxon>
        <taxon>Alicyclobacillaceae</taxon>
        <taxon>Tumebacillus</taxon>
    </lineage>
</organism>
<dbReference type="RefSeq" id="WP_386048877.1">
    <property type="nucleotide sequence ID" value="NZ_JBHUIO010000011.1"/>
</dbReference>
<feature type="domain" description="YdbS-like PH" evidence="3">
    <location>
        <begin position="62"/>
        <end position="140"/>
    </location>
</feature>
<feature type="domain" description="YdbS-like PH" evidence="3">
    <location>
        <begin position="252"/>
        <end position="328"/>
    </location>
</feature>
<dbReference type="EMBL" id="JBHUIO010000011">
    <property type="protein sequence ID" value="MFD2171779.1"/>
    <property type="molecule type" value="Genomic_DNA"/>
</dbReference>
<keyword evidence="2" id="KW-1133">Transmembrane helix</keyword>